<accession>A0A1F6VQL2</accession>
<organism evidence="3 4">
    <name type="scientific">Candidatus Nomurabacteria bacterium RIFCSPHIGHO2_02_FULL_38_15</name>
    <dbReference type="NCBI Taxonomy" id="1801752"/>
    <lineage>
        <taxon>Bacteria</taxon>
        <taxon>Candidatus Nomuraibacteriota</taxon>
    </lineage>
</organism>
<dbReference type="Gene3D" id="2.60.120.10">
    <property type="entry name" value="Jelly Rolls"/>
    <property type="match status" value="1"/>
</dbReference>
<dbReference type="InterPro" id="IPR013096">
    <property type="entry name" value="Cupin_2"/>
</dbReference>
<dbReference type="AlphaFoldDB" id="A0A1F6VQL2"/>
<evidence type="ECO:0000313" key="4">
    <source>
        <dbReference type="Proteomes" id="UP000179686"/>
    </source>
</evidence>
<dbReference type="CDD" id="cd02223">
    <property type="entry name" value="cupin_Bh2720-like"/>
    <property type="match status" value="1"/>
</dbReference>
<dbReference type="STRING" id="1801752.A3J61_00515"/>
<evidence type="ECO:0000256" key="1">
    <source>
        <dbReference type="SAM" id="MobiDB-lite"/>
    </source>
</evidence>
<feature type="region of interest" description="Disordered" evidence="1">
    <location>
        <begin position="114"/>
        <end position="133"/>
    </location>
</feature>
<evidence type="ECO:0000313" key="3">
    <source>
        <dbReference type="EMBL" id="OGI71923.1"/>
    </source>
</evidence>
<dbReference type="InterPro" id="IPR014710">
    <property type="entry name" value="RmlC-like_jellyroll"/>
</dbReference>
<protein>
    <submittedName>
        <fullName evidence="3">Cupin</fullName>
    </submittedName>
</protein>
<dbReference type="Proteomes" id="UP000179686">
    <property type="component" value="Unassembled WGS sequence"/>
</dbReference>
<evidence type="ECO:0000259" key="2">
    <source>
        <dbReference type="Pfam" id="PF07883"/>
    </source>
</evidence>
<sequence>MKKGYKQNIEQLTIENENFRKVVYTAQNCQLVLMSLLPGEEIGMEVHDDGDQFFRFEKGDGKVVINEVEYTVGDGDAVVVPAGAQHNVVNTSSTESLKLYTIYTPPHHKDGVVRKTRAEAEADGPEFDGVTTE</sequence>
<dbReference type="PANTHER" id="PTHR43346">
    <property type="entry name" value="LIGAND BINDING DOMAIN PROTEIN, PUTATIVE (AFU_ORTHOLOGUE AFUA_6G14370)-RELATED"/>
    <property type="match status" value="1"/>
</dbReference>
<dbReference type="SUPFAM" id="SSF51182">
    <property type="entry name" value="RmlC-like cupins"/>
    <property type="match status" value="1"/>
</dbReference>
<name>A0A1F6VQL2_9BACT</name>
<dbReference type="InterPro" id="IPR011051">
    <property type="entry name" value="RmlC_Cupin_sf"/>
</dbReference>
<dbReference type="Pfam" id="PF07883">
    <property type="entry name" value="Cupin_2"/>
    <property type="match status" value="1"/>
</dbReference>
<comment type="caution">
    <text evidence="3">The sequence shown here is derived from an EMBL/GenBank/DDBJ whole genome shotgun (WGS) entry which is preliminary data.</text>
</comment>
<proteinExistence type="predicted"/>
<gene>
    <name evidence="3" type="ORF">A3J61_00515</name>
</gene>
<dbReference type="InterPro" id="IPR052538">
    <property type="entry name" value="Flavonoid_dioxygenase-like"/>
</dbReference>
<reference evidence="3 4" key="1">
    <citation type="journal article" date="2016" name="Nat. Commun.">
        <title>Thousands of microbial genomes shed light on interconnected biogeochemical processes in an aquifer system.</title>
        <authorList>
            <person name="Anantharaman K."/>
            <person name="Brown C.T."/>
            <person name="Hug L.A."/>
            <person name="Sharon I."/>
            <person name="Castelle C.J."/>
            <person name="Probst A.J."/>
            <person name="Thomas B.C."/>
            <person name="Singh A."/>
            <person name="Wilkins M.J."/>
            <person name="Karaoz U."/>
            <person name="Brodie E.L."/>
            <person name="Williams K.H."/>
            <person name="Hubbard S.S."/>
            <person name="Banfield J.F."/>
        </authorList>
    </citation>
    <scope>NUCLEOTIDE SEQUENCE [LARGE SCALE GENOMIC DNA]</scope>
</reference>
<dbReference type="EMBL" id="MFUC01000016">
    <property type="protein sequence ID" value="OGI71923.1"/>
    <property type="molecule type" value="Genomic_DNA"/>
</dbReference>
<dbReference type="PANTHER" id="PTHR43346:SF1">
    <property type="entry name" value="QUERCETIN 2,3-DIOXYGENASE-RELATED"/>
    <property type="match status" value="1"/>
</dbReference>
<feature type="domain" description="Cupin type-2" evidence="2">
    <location>
        <begin position="33"/>
        <end position="103"/>
    </location>
</feature>